<dbReference type="EMBL" id="VSRR010075355">
    <property type="protein sequence ID" value="MPC87721.1"/>
    <property type="molecule type" value="Genomic_DNA"/>
</dbReference>
<sequence length="73" mass="7816">MTTKEPTAAVHQDATTATTLPTDIGFDERAQITFIMFPHVSSSLSTLMGSNPPFISEYSQTSGVKVGGKEFCC</sequence>
<name>A0A5B7IQC6_PORTR</name>
<accession>A0A5B7IQC6</accession>
<protein>
    <submittedName>
        <fullName evidence="1">Uncharacterized protein</fullName>
    </submittedName>
</protein>
<comment type="caution">
    <text evidence="1">The sequence shown here is derived from an EMBL/GenBank/DDBJ whole genome shotgun (WGS) entry which is preliminary data.</text>
</comment>
<evidence type="ECO:0000313" key="1">
    <source>
        <dbReference type="EMBL" id="MPC87721.1"/>
    </source>
</evidence>
<dbReference type="AlphaFoldDB" id="A0A5B7IQC6"/>
<reference evidence="1 2" key="1">
    <citation type="submission" date="2019-05" db="EMBL/GenBank/DDBJ databases">
        <title>Another draft genome of Portunus trituberculatus and its Hox gene families provides insights of decapod evolution.</title>
        <authorList>
            <person name="Jeong J.-H."/>
            <person name="Song I."/>
            <person name="Kim S."/>
            <person name="Choi T."/>
            <person name="Kim D."/>
            <person name="Ryu S."/>
            <person name="Kim W."/>
        </authorList>
    </citation>
    <scope>NUCLEOTIDE SEQUENCE [LARGE SCALE GENOMIC DNA]</scope>
    <source>
        <tissue evidence="1">Muscle</tissue>
    </source>
</reference>
<organism evidence="1 2">
    <name type="scientific">Portunus trituberculatus</name>
    <name type="common">Swimming crab</name>
    <name type="synonym">Neptunus trituberculatus</name>
    <dbReference type="NCBI Taxonomy" id="210409"/>
    <lineage>
        <taxon>Eukaryota</taxon>
        <taxon>Metazoa</taxon>
        <taxon>Ecdysozoa</taxon>
        <taxon>Arthropoda</taxon>
        <taxon>Crustacea</taxon>
        <taxon>Multicrustacea</taxon>
        <taxon>Malacostraca</taxon>
        <taxon>Eumalacostraca</taxon>
        <taxon>Eucarida</taxon>
        <taxon>Decapoda</taxon>
        <taxon>Pleocyemata</taxon>
        <taxon>Brachyura</taxon>
        <taxon>Eubrachyura</taxon>
        <taxon>Portunoidea</taxon>
        <taxon>Portunidae</taxon>
        <taxon>Portuninae</taxon>
        <taxon>Portunus</taxon>
    </lineage>
</organism>
<dbReference type="Proteomes" id="UP000324222">
    <property type="component" value="Unassembled WGS sequence"/>
</dbReference>
<proteinExistence type="predicted"/>
<gene>
    <name evidence="1" type="ORF">E2C01_082593</name>
</gene>
<evidence type="ECO:0000313" key="2">
    <source>
        <dbReference type="Proteomes" id="UP000324222"/>
    </source>
</evidence>
<keyword evidence="2" id="KW-1185">Reference proteome</keyword>